<name>A0ABV0FXA6_9BURK</name>
<proteinExistence type="predicted"/>
<comment type="caution">
    <text evidence="2">The sequence shown here is derived from an EMBL/GenBank/DDBJ whole genome shotgun (WGS) entry which is preliminary data.</text>
</comment>
<evidence type="ECO:0000313" key="2">
    <source>
        <dbReference type="EMBL" id="MEO3690559.1"/>
    </source>
</evidence>
<evidence type="ECO:0000313" key="3">
    <source>
        <dbReference type="Proteomes" id="UP001495147"/>
    </source>
</evidence>
<dbReference type="NCBIfam" id="TIGR02595">
    <property type="entry name" value="PEP_CTERM"/>
    <property type="match status" value="1"/>
</dbReference>
<dbReference type="RefSeq" id="WP_347703385.1">
    <property type="nucleotide sequence ID" value="NZ_JBDPZD010000001.1"/>
</dbReference>
<gene>
    <name evidence="2" type="ORF">ABDJ85_03710</name>
</gene>
<dbReference type="EMBL" id="JBDPZD010000001">
    <property type="protein sequence ID" value="MEO3690559.1"/>
    <property type="molecule type" value="Genomic_DNA"/>
</dbReference>
<protein>
    <submittedName>
        <fullName evidence="2">PEP-CTERM sorting domain-containing protein</fullName>
    </submittedName>
</protein>
<dbReference type="Proteomes" id="UP001495147">
    <property type="component" value="Unassembled WGS sequence"/>
</dbReference>
<organism evidence="2 3">
    <name type="scientific">Roseateles paludis</name>
    <dbReference type="NCBI Taxonomy" id="3145238"/>
    <lineage>
        <taxon>Bacteria</taxon>
        <taxon>Pseudomonadati</taxon>
        <taxon>Pseudomonadota</taxon>
        <taxon>Betaproteobacteria</taxon>
        <taxon>Burkholderiales</taxon>
        <taxon>Sphaerotilaceae</taxon>
        <taxon>Roseateles</taxon>
    </lineage>
</organism>
<reference evidence="2 3" key="1">
    <citation type="submission" date="2024-05" db="EMBL/GenBank/DDBJ databases">
        <title>Roseateles sp. DJS-2-20 16S ribosomal RNA gene Genome sequencing and assembly.</title>
        <authorList>
            <person name="Woo H."/>
        </authorList>
    </citation>
    <scope>NUCLEOTIDE SEQUENCE [LARGE SCALE GENOMIC DNA]</scope>
    <source>
        <strain evidence="2 3">DJS-2-20</strain>
    </source>
</reference>
<accession>A0ABV0FXA6</accession>
<dbReference type="InterPro" id="IPR013424">
    <property type="entry name" value="Ice-binding_C"/>
</dbReference>
<sequence length="288" mass="29267">MSADHWYVASHLATASTLVAGVADFQSMGGIASSDVNLAVSNAQVNGARSASAAARVDGASLGGASAARDALDSTSTLTVASSWSQVWFMGFMKGSGPLTFTLHLDGSLLSSGDRSPVSSDPSGASVGLMAMGSLGPGADTAAYAALASVAGVDPSLEGEALLRRMLALPTTTQAQMITFGQQATTVNRSVLVDQNFEVTALGTPQECSAYAPELCGTSFYFLAVTLVTGAENGGAADFMHSLKVTDYRDGAGAVHTFAAQPVPEPATIALWLVGLAATAGVVRRRLR</sequence>
<keyword evidence="3" id="KW-1185">Reference proteome</keyword>
<feature type="domain" description="Ice-binding protein C-terminal" evidence="1">
    <location>
        <begin position="262"/>
        <end position="286"/>
    </location>
</feature>
<dbReference type="Pfam" id="PF07589">
    <property type="entry name" value="PEP-CTERM"/>
    <property type="match status" value="1"/>
</dbReference>
<evidence type="ECO:0000259" key="1">
    <source>
        <dbReference type="Pfam" id="PF07589"/>
    </source>
</evidence>